<evidence type="ECO:0000256" key="1">
    <source>
        <dbReference type="ARBA" id="ARBA00022603"/>
    </source>
</evidence>
<keyword evidence="2 4" id="KW-0808">Transferase</keyword>
<gene>
    <name evidence="4" type="ORF">TMUPMC115_0020</name>
</gene>
<evidence type="ECO:0000313" key="4">
    <source>
        <dbReference type="EMBL" id="KFN93808.1"/>
    </source>
</evidence>
<dbReference type="InterPro" id="IPR029028">
    <property type="entry name" value="Alpha/beta_knot_MTases"/>
</dbReference>
<dbReference type="Pfam" id="PF00588">
    <property type="entry name" value="SpoU_methylase"/>
    <property type="match status" value="1"/>
</dbReference>
<dbReference type="SUPFAM" id="SSF75217">
    <property type="entry name" value="alpha/beta knot"/>
    <property type="match status" value="1"/>
</dbReference>
<evidence type="ECO:0000256" key="2">
    <source>
        <dbReference type="ARBA" id="ARBA00022679"/>
    </source>
</evidence>
<keyword evidence="1 4" id="KW-0489">Methyltransferase</keyword>
<comment type="caution">
    <text evidence="4">The sequence shown here is derived from an EMBL/GenBank/DDBJ whole genome shotgun (WGS) entry which is preliminary data.</text>
</comment>
<reference evidence="4 5" key="1">
    <citation type="submission" date="2014-08" db="EMBL/GenBank/DDBJ databases">
        <title>Genome sequence of Tetragenococcus muriaticus.</title>
        <authorList>
            <person name="Chuea-nongthon C."/>
            <person name="Rodtong S."/>
            <person name="Yongsawatdigul J."/>
            <person name="Steele J.L."/>
            <person name="Liu X.-y."/>
            <person name="Speers J."/>
            <person name="Glasner J.D."/>
            <person name="Neeno-Eckwall E.C."/>
        </authorList>
    </citation>
    <scope>NUCLEOTIDE SEQUENCE [LARGE SCALE GENOMIC DNA]</scope>
    <source>
        <strain evidence="4 5">PMC-11-5</strain>
    </source>
</reference>
<name>A0A091CG75_9ENTE</name>
<accession>A0A091CG75</accession>
<dbReference type="InterPro" id="IPR001537">
    <property type="entry name" value="SpoU_MeTrfase"/>
</dbReference>
<dbReference type="Proteomes" id="UP000029380">
    <property type="component" value="Unassembled WGS sequence"/>
</dbReference>
<dbReference type="GO" id="GO:0008173">
    <property type="term" value="F:RNA methyltransferase activity"/>
    <property type="evidence" value="ECO:0007669"/>
    <property type="project" value="InterPro"/>
</dbReference>
<dbReference type="EC" id="2.1.1.-" evidence="4"/>
<dbReference type="EMBL" id="JPVU01000004">
    <property type="protein sequence ID" value="KFN93808.1"/>
    <property type="molecule type" value="Genomic_DNA"/>
</dbReference>
<sequence>MNTALKKQVDEMLTVPMTGHVQSLNASVASGILMYEAFVKRNE</sequence>
<proteinExistence type="predicted"/>
<dbReference type="AlphaFoldDB" id="A0A091CG75"/>
<dbReference type="PATRIC" id="fig|1302649.3.peg.20"/>
<dbReference type="GO" id="GO:0003723">
    <property type="term" value="F:RNA binding"/>
    <property type="evidence" value="ECO:0007669"/>
    <property type="project" value="InterPro"/>
</dbReference>
<organism evidence="4 5">
    <name type="scientific">Tetragenococcus muriaticus PMC-11-5</name>
    <dbReference type="NCBI Taxonomy" id="1302649"/>
    <lineage>
        <taxon>Bacteria</taxon>
        <taxon>Bacillati</taxon>
        <taxon>Bacillota</taxon>
        <taxon>Bacilli</taxon>
        <taxon>Lactobacillales</taxon>
        <taxon>Enterococcaceae</taxon>
        <taxon>Tetragenococcus</taxon>
    </lineage>
</organism>
<dbReference type="Gene3D" id="3.40.1280.10">
    <property type="match status" value="1"/>
</dbReference>
<feature type="domain" description="tRNA/rRNA methyltransferase SpoU type" evidence="3">
    <location>
        <begin position="3"/>
        <end position="35"/>
    </location>
</feature>
<evidence type="ECO:0000259" key="3">
    <source>
        <dbReference type="Pfam" id="PF00588"/>
    </source>
</evidence>
<dbReference type="InterPro" id="IPR029026">
    <property type="entry name" value="tRNA_m1G_MTases_N"/>
</dbReference>
<dbReference type="GO" id="GO:0032259">
    <property type="term" value="P:methylation"/>
    <property type="evidence" value="ECO:0007669"/>
    <property type="project" value="UniProtKB-KW"/>
</dbReference>
<evidence type="ECO:0000313" key="5">
    <source>
        <dbReference type="Proteomes" id="UP000029380"/>
    </source>
</evidence>
<dbReference type="GO" id="GO:0006396">
    <property type="term" value="P:RNA processing"/>
    <property type="evidence" value="ECO:0007669"/>
    <property type="project" value="InterPro"/>
</dbReference>
<protein>
    <submittedName>
        <fullName evidence="4">SpoU family tRNA/rRNA methyltransferase</fullName>
        <ecNumber evidence="4">2.1.1.-</ecNumber>
    </submittedName>
</protein>